<dbReference type="AlphaFoldDB" id="B9SLW0"/>
<keyword evidence="4 9" id="KW-0812">Transmembrane</keyword>
<dbReference type="OrthoDB" id="44467at2759"/>
<evidence type="ECO:0000256" key="5">
    <source>
        <dbReference type="ARBA" id="ARBA00022737"/>
    </source>
</evidence>
<dbReference type="SUPFAM" id="SSF103506">
    <property type="entry name" value="Mitochondrial carrier"/>
    <property type="match status" value="1"/>
</dbReference>
<evidence type="ECO:0000256" key="1">
    <source>
        <dbReference type="ARBA" id="ARBA00004225"/>
    </source>
</evidence>
<evidence type="ECO:0000256" key="8">
    <source>
        <dbReference type="ARBA" id="ARBA00023136"/>
    </source>
</evidence>
<dbReference type="GO" id="GO:0031966">
    <property type="term" value="C:mitochondrial membrane"/>
    <property type="evidence" value="ECO:0007669"/>
    <property type="project" value="UniProtKB-SubCell"/>
</dbReference>
<name>B9SLW0_RICCO</name>
<evidence type="ECO:0000256" key="4">
    <source>
        <dbReference type="ARBA" id="ARBA00022692"/>
    </source>
</evidence>
<keyword evidence="3 10" id="KW-0813">Transport</keyword>
<evidence type="ECO:0000256" key="3">
    <source>
        <dbReference type="ARBA" id="ARBA00022448"/>
    </source>
</evidence>
<feature type="repeat" description="Solcar" evidence="9">
    <location>
        <begin position="6"/>
        <end position="94"/>
    </location>
</feature>
<proteinExistence type="inferred from homology"/>
<evidence type="ECO:0000256" key="9">
    <source>
        <dbReference type="PROSITE-ProRule" id="PRU00282"/>
    </source>
</evidence>
<dbReference type="InterPro" id="IPR023395">
    <property type="entry name" value="MCP_dom_sf"/>
</dbReference>
<evidence type="ECO:0000313" key="12">
    <source>
        <dbReference type="Proteomes" id="UP000008311"/>
    </source>
</evidence>
<evidence type="ECO:0000256" key="7">
    <source>
        <dbReference type="ARBA" id="ARBA00023128"/>
    </source>
</evidence>
<reference evidence="12" key="1">
    <citation type="journal article" date="2010" name="Nat. Biotechnol.">
        <title>Draft genome sequence of the oilseed species Ricinus communis.</title>
        <authorList>
            <person name="Chan A.P."/>
            <person name="Crabtree J."/>
            <person name="Zhao Q."/>
            <person name="Lorenzi H."/>
            <person name="Orvis J."/>
            <person name="Puiu D."/>
            <person name="Melake-Berhan A."/>
            <person name="Jones K.M."/>
            <person name="Redman J."/>
            <person name="Chen G."/>
            <person name="Cahoon E.B."/>
            <person name="Gedil M."/>
            <person name="Stanke M."/>
            <person name="Haas B.J."/>
            <person name="Wortman J.R."/>
            <person name="Fraser-Liggett C.M."/>
            <person name="Ravel J."/>
            <person name="Rabinowicz P.D."/>
        </authorList>
    </citation>
    <scope>NUCLEOTIDE SEQUENCE [LARGE SCALE GENOMIC DNA]</scope>
    <source>
        <strain evidence="12">cv. Hale</strain>
    </source>
</reference>
<sequence>MEELLKNRLFASHAIAAAGSVTLGTALTYPLDTFKVLVQVGSSSNKPFTLHQVLNRVRSSSGYSGLYSGFGWLTSGRIFGLGTRFGIYEVLTAFHKDGREDNYVYVSEALMAGMAAGAMEAVISSPFELIKLRAQVTSASRLPRSTSVTGNKAVSPLIDKLLHGYTPDKIALNNSAALLSTLSAKHPNLVGALQEYPWMMTGSGKAPSVSDVQKTSSIISLEGWGALWRGLRSGIVRDSVYAGIFFSSWQFLHRAMLEWKAVGMNPLPRSDEEIGPLSPVAVSLAAGFSGSAAAAASHCFDTAKSRSQCTVLPTYISMERRLLKWNRPGKRFERLTGIHPADRNILFRGIWLRMARSGLASVMIVGSYYLAVDHLVPE</sequence>
<keyword evidence="7" id="KW-0496">Mitochondrion</keyword>
<comment type="subcellular location">
    <subcellularLocation>
        <location evidence="1">Mitochondrion membrane</location>
        <topology evidence="1">Multi-pass membrane protein</topology>
    </subcellularLocation>
</comment>
<dbReference type="Pfam" id="PF00153">
    <property type="entry name" value="Mito_carr"/>
    <property type="match status" value="2"/>
</dbReference>
<dbReference type="PROSITE" id="PS50920">
    <property type="entry name" value="SOLCAR"/>
    <property type="match status" value="2"/>
</dbReference>
<dbReference type="eggNOG" id="ENOG502QSRT">
    <property type="taxonomic scope" value="Eukaryota"/>
</dbReference>
<keyword evidence="8 9" id="KW-0472">Membrane</keyword>
<evidence type="ECO:0000256" key="10">
    <source>
        <dbReference type="RuleBase" id="RU000488"/>
    </source>
</evidence>
<dbReference type="Proteomes" id="UP000008311">
    <property type="component" value="Unassembled WGS sequence"/>
</dbReference>
<evidence type="ECO:0000313" key="11">
    <source>
        <dbReference type="EMBL" id="EEF35406.1"/>
    </source>
</evidence>
<dbReference type="InterPro" id="IPR050567">
    <property type="entry name" value="Mitochondrial_Carrier"/>
</dbReference>
<keyword evidence="5" id="KW-0677">Repeat</keyword>
<dbReference type="PANTHER" id="PTHR45624">
    <property type="entry name" value="MITOCHONDRIAL BASIC AMINO ACIDS TRANSPORTER-RELATED"/>
    <property type="match status" value="1"/>
</dbReference>
<evidence type="ECO:0000256" key="6">
    <source>
        <dbReference type="ARBA" id="ARBA00022989"/>
    </source>
</evidence>
<dbReference type="Gene3D" id="1.50.40.10">
    <property type="entry name" value="Mitochondrial carrier domain"/>
    <property type="match status" value="1"/>
</dbReference>
<dbReference type="PANTHER" id="PTHR45624:SF36">
    <property type="entry name" value="S-ADENOSYLMETHIONINE CARRIER 2, CHLOROPLASTIC-RELATED"/>
    <property type="match status" value="1"/>
</dbReference>
<comment type="similarity">
    <text evidence="2 10">Belongs to the mitochondrial carrier (TC 2.A.29) family.</text>
</comment>
<dbReference type="GO" id="GO:0022857">
    <property type="term" value="F:transmembrane transporter activity"/>
    <property type="evidence" value="ECO:0000318"/>
    <property type="project" value="GO_Central"/>
</dbReference>
<accession>B9SLW0</accession>
<feature type="repeat" description="Solcar" evidence="9">
    <location>
        <begin position="104"/>
        <end position="255"/>
    </location>
</feature>
<organism evidence="11 12">
    <name type="scientific">Ricinus communis</name>
    <name type="common">Castor bean</name>
    <dbReference type="NCBI Taxonomy" id="3988"/>
    <lineage>
        <taxon>Eukaryota</taxon>
        <taxon>Viridiplantae</taxon>
        <taxon>Streptophyta</taxon>
        <taxon>Embryophyta</taxon>
        <taxon>Tracheophyta</taxon>
        <taxon>Spermatophyta</taxon>
        <taxon>Magnoliopsida</taxon>
        <taxon>eudicotyledons</taxon>
        <taxon>Gunneridae</taxon>
        <taxon>Pentapetalae</taxon>
        <taxon>rosids</taxon>
        <taxon>fabids</taxon>
        <taxon>Malpighiales</taxon>
        <taxon>Euphorbiaceae</taxon>
        <taxon>Acalyphoideae</taxon>
        <taxon>Acalypheae</taxon>
        <taxon>Ricinus</taxon>
    </lineage>
</organism>
<keyword evidence="12" id="KW-1185">Reference proteome</keyword>
<evidence type="ECO:0000256" key="2">
    <source>
        <dbReference type="ARBA" id="ARBA00006375"/>
    </source>
</evidence>
<keyword evidence="6" id="KW-1133">Transmembrane helix</keyword>
<dbReference type="EMBL" id="EQ974022">
    <property type="protein sequence ID" value="EEF35406.1"/>
    <property type="molecule type" value="Genomic_DNA"/>
</dbReference>
<dbReference type="FunCoup" id="B9SLW0">
    <property type="interactions" value="1993"/>
</dbReference>
<protein>
    <submittedName>
        <fullName evidence="11">Uncharacterized protein</fullName>
    </submittedName>
</protein>
<dbReference type="KEGG" id="rcu:8260363"/>
<dbReference type="InParanoid" id="B9SLW0"/>
<dbReference type="STRING" id="3988.B9SLW0"/>
<dbReference type="InterPro" id="IPR018108">
    <property type="entry name" value="MCP_transmembrane"/>
</dbReference>
<gene>
    <name evidence="11" type="ORF">RCOM_1557960</name>
</gene>